<keyword evidence="2" id="KW-1185">Reference proteome</keyword>
<evidence type="ECO:0000313" key="1">
    <source>
        <dbReference type="EMBL" id="KAL1540410.1"/>
    </source>
</evidence>
<sequence length="88" mass="10059">MRDERPGRPKRDFDNTEYVAARGRSGAEQLGQQRQWLEFLVWRLADSVQIWSGADPKQEQCQGRAAASSRGWSVLTRQELGQTQQLLA</sequence>
<gene>
    <name evidence="1" type="ORF">AAHA92_24766</name>
</gene>
<dbReference type="Proteomes" id="UP001567538">
    <property type="component" value="Unassembled WGS sequence"/>
</dbReference>
<dbReference type="AlphaFoldDB" id="A0ABD1G9I0"/>
<dbReference type="EMBL" id="JBEAFC010000009">
    <property type="protein sequence ID" value="KAL1540410.1"/>
    <property type="molecule type" value="Genomic_DNA"/>
</dbReference>
<comment type="caution">
    <text evidence="1">The sequence shown here is derived from an EMBL/GenBank/DDBJ whole genome shotgun (WGS) entry which is preliminary data.</text>
</comment>
<reference evidence="1 2" key="1">
    <citation type="submission" date="2024-06" db="EMBL/GenBank/DDBJ databases">
        <title>A chromosome level genome sequence of Diviner's sage (Salvia divinorum).</title>
        <authorList>
            <person name="Ford S.A."/>
            <person name="Ro D.-K."/>
            <person name="Ness R.W."/>
            <person name="Phillips M.A."/>
        </authorList>
    </citation>
    <scope>NUCLEOTIDE SEQUENCE [LARGE SCALE GENOMIC DNA]</scope>
    <source>
        <strain evidence="1">SAF-2024a</strain>
        <tissue evidence="1">Leaf</tissue>
    </source>
</reference>
<proteinExistence type="predicted"/>
<evidence type="ECO:0000313" key="2">
    <source>
        <dbReference type="Proteomes" id="UP001567538"/>
    </source>
</evidence>
<protein>
    <submittedName>
        <fullName evidence="1">Uncharacterized protein</fullName>
    </submittedName>
</protein>
<accession>A0ABD1G9I0</accession>
<name>A0ABD1G9I0_SALDI</name>
<organism evidence="1 2">
    <name type="scientific">Salvia divinorum</name>
    <name type="common">Maria pastora</name>
    <name type="synonym">Diviner's sage</name>
    <dbReference type="NCBI Taxonomy" id="28513"/>
    <lineage>
        <taxon>Eukaryota</taxon>
        <taxon>Viridiplantae</taxon>
        <taxon>Streptophyta</taxon>
        <taxon>Embryophyta</taxon>
        <taxon>Tracheophyta</taxon>
        <taxon>Spermatophyta</taxon>
        <taxon>Magnoliopsida</taxon>
        <taxon>eudicotyledons</taxon>
        <taxon>Gunneridae</taxon>
        <taxon>Pentapetalae</taxon>
        <taxon>asterids</taxon>
        <taxon>lamiids</taxon>
        <taxon>Lamiales</taxon>
        <taxon>Lamiaceae</taxon>
        <taxon>Nepetoideae</taxon>
        <taxon>Mentheae</taxon>
        <taxon>Salviinae</taxon>
        <taxon>Salvia</taxon>
        <taxon>Salvia subgen. Calosphace</taxon>
    </lineage>
</organism>